<reference evidence="5" key="1">
    <citation type="submission" date="2016-11" db="UniProtKB">
        <authorList>
            <consortium name="WormBaseParasite"/>
        </authorList>
    </citation>
    <scope>IDENTIFICATION</scope>
</reference>
<dbReference type="Gene3D" id="3.65.10.20">
    <property type="entry name" value="RNA 3'-terminal phosphate cyclase domain"/>
    <property type="match status" value="1"/>
</dbReference>
<dbReference type="InterPro" id="IPR037136">
    <property type="entry name" value="RNA3'_phos_cyclase_dom_sf"/>
</dbReference>
<dbReference type="AlphaFoldDB" id="A0A1I8JQ77"/>
<dbReference type="PANTHER" id="PTHR11096">
    <property type="entry name" value="RNA 3' TERMINAL PHOSPHATE CYCLASE"/>
    <property type="match status" value="1"/>
</dbReference>
<evidence type="ECO:0000256" key="1">
    <source>
        <dbReference type="SAM" id="MobiDB-lite"/>
    </source>
</evidence>
<feature type="domain" description="RNA 3'-terminal phosphate cyclase insert" evidence="3">
    <location>
        <begin position="185"/>
        <end position="250"/>
    </location>
</feature>
<dbReference type="InterPro" id="IPR000228">
    <property type="entry name" value="RNA3'_term_phos_cyc"/>
</dbReference>
<evidence type="ECO:0000313" key="4">
    <source>
        <dbReference type="Proteomes" id="UP000095280"/>
    </source>
</evidence>
<feature type="domain" description="RNA 3'-terminal phosphate cyclase" evidence="2">
    <location>
        <begin position="1"/>
        <end position="286"/>
    </location>
</feature>
<evidence type="ECO:0000259" key="3">
    <source>
        <dbReference type="Pfam" id="PF05189"/>
    </source>
</evidence>
<proteinExistence type="predicted"/>
<dbReference type="GO" id="GO:0000479">
    <property type="term" value="P:endonucleolytic cleavage of tricistronic rRNA transcript (SSU-rRNA, 5.8S rRNA, LSU-rRNA)"/>
    <property type="evidence" value="ECO:0007669"/>
    <property type="project" value="TreeGrafter"/>
</dbReference>
<dbReference type="Gene3D" id="3.30.360.20">
    <property type="entry name" value="RNA 3'-terminal phosphate cyclase, insert domain"/>
    <property type="match status" value="1"/>
</dbReference>
<dbReference type="InterPro" id="IPR013792">
    <property type="entry name" value="RNA3'P_cycl/enolpyr_Trfase_a/b"/>
</dbReference>
<protein>
    <submittedName>
        <fullName evidence="5">RTC domain-containing protein</fullName>
    </submittedName>
</protein>
<dbReference type="GO" id="GO:0004521">
    <property type="term" value="F:RNA endonuclease activity"/>
    <property type="evidence" value="ECO:0007669"/>
    <property type="project" value="TreeGrafter"/>
</dbReference>
<dbReference type="SUPFAM" id="SSF55205">
    <property type="entry name" value="EPT/RTPC-like"/>
    <property type="match status" value="1"/>
</dbReference>
<dbReference type="Proteomes" id="UP000095280">
    <property type="component" value="Unplaced"/>
</dbReference>
<dbReference type="WBParaSite" id="snap_masked-unitig_27792-processed-gene-0.0-mRNA-1">
    <property type="protein sequence ID" value="snap_masked-unitig_27792-processed-gene-0.0-mRNA-1"/>
    <property type="gene ID" value="snap_masked-unitig_27792-processed-gene-0.0"/>
</dbReference>
<dbReference type="InterPro" id="IPR013791">
    <property type="entry name" value="RNA3'-term_phos_cycl_insert"/>
</dbReference>
<evidence type="ECO:0000313" key="5">
    <source>
        <dbReference type="WBParaSite" id="snap_masked-unitig_27792-processed-gene-0.0-mRNA-1"/>
    </source>
</evidence>
<dbReference type="PANTHER" id="PTHR11096:SF1">
    <property type="entry name" value="RNA 3'-TERMINAL PHOSPHATE CYCLASE-LIKE PROTEIN"/>
    <property type="match status" value="1"/>
</dbReference>
<feature type="region of interest" description="Disordered" evidence="1">
    <location>
        <begin position="203"/>
        <end position="223"/>
    </location>
</feature>
<dbReference type="InterPro" id="IPR036553">
    <property type="entry name" value="RPTC_insert"/>
</dbReference>
<sequence length="338" mass="36230">FRSRIALSILTGKPVKISSIRAKLENPGVREFEISYLRLIEQITNGTVVRISETGTVCAGQAGYTYWAASSNSNCCAERGIGYYLSRSCCLARFGKRSLSVKLTGVSNNSMDPSVEAVSYSCLPLLRRFFGRDSGSELSLERRVAIVAIGVGGAEVRFQCPTVSKLKPLVRPDTAPAKSIASAHVFTCKVSPGMNGRQIVSAKGAASPTGARPDTLHRRQGRQSPRFGVTLVAETRDGCRYVAEFAPPRGGRDGAGRAAEAWCREGIYRGGCVDSISQPLALALMAPVSALLRLLRASFLASRFDCNRADRLGGRLAATKCCCAPALVSRFANLSKLK</sequence>
<name>A0A1I8JQ77_9PLAT</name>
<dbReference type="InterPro" id="IPR023797">
    <property type="entry name" value="RNA3'_phos_cyclase_dom"/>
</dbReference>
<organism evidence="4 5">
    <name type="scientific">Macrostomum lignano</name>
    <dbReference type="NCBI Taxonomy" id="282301"/>
    <lineage>
        <taxon>Eukaryota</taxon>
        <taxon>Metazoa</taxon>
        <taxon>Spiralia</taxon>
        <taxon>Lophotrochozoa</taxon>
        <taxon>Platyhelminthes</taxon>
        <taxon>Rhabditophora</taxon>
        <taxon>Macrostomorpha</taxon>
        <taxon>Macrostomida</taxon>
        <taxon>Macrostomidae</taxon>
        <taxon>Macrostomum</taxon>
    </lineage>
</organism>
<dbReference type="Pfam" id="PF05189">
    <property type="entry name" value="RTC_insert"/>
    <property type="match status" value="1"/>
</dbReference>
<dbReference type="Pfam" id="PF01137">
    <property type="entry name" value="RTC"/>
    <property type="match status" value="1"/>
</dbReference>
<accession>A0A1I8JQ77</accession>
<dbReference type="GO" id="GO:0005730">
    <property type="term" value="C:nucleolus"/>
    <property type="evidence" value="ECO:0007669"/>
    <property type="project" value="TreeGrafter"/>
</dbReference>
<keyword evidence="4" id="KW-1185">Reference proteome</keyword>
<evidence type="ECO:0000259" key="2">
    <source>
        <dbReference type="Pfam" id="PF01137"/>
    </source>
</evidence>